<protein>
    <recommendedName>
        <fullName evidence="3">X8 domain-containing protein</fullName>
    </recommendedName>
</protein>
<evidence type="ECO:0000256" key="2">
    <source>
        <dbReference type="SAM" id="SignalP"/>
    </source>
</evidence>
<keyword evidence="1 2" id="KW-0732">Signal</keyword>
<evidence type="ECO:0000313" key="5">
    <source>
        <dbReference type="Proteomes" id="UP001318860"/>
    </source>
</evidence>
<evidence type="ECO:0000313" key="4">
    <source>
        <dbReference type="EMBL" id="KAK6119082.1"/>
    </source>
</evidence>
<dbReference type="Proteomes" id="UP001318860">
    <property type="component" value="Unassembled WGS sequence"/>
</dbReference>
<comment type="caution">
    <text evidence="4">The sequence shown here is derived from an EMBL/GenBank/DDBJ whole genome shotgun (WGS) entry which is preliminary data.</text>
</comment>
<sequence>MANNILPIFLFSFILSVALCSCSGDPTLRGKKVLDGWCVVNTGANPVDLQAFLDYGCNEVDCRPIQPGGACYEPNTLLAHASWILDHFYRYGKFCKKGLGYVTNINPCKLLSPYFEIHVV</sequence>
<dbReference type="InterPro" id="IPR012946">
    <property type="entry name" value="X8"/>
</dbReference>
<organism evidence="4 5">
    <name type="scientific">Rehmannia glutinosa</name>
    <name type="common">Chinese foxglove</name>
    <dbReference type="NCBI Taxonomy" id="99300"/>
    <lineage>
        <taxon>Eukaryota</taxon>
        <taxon>Viridiplantae</taxon>
        <taxon>Streptophyta</taxon>
        <taxon>Embryophyta</taxon>
        <taxon>Tracheophyta</taxon>
        <taxon>Spermatophyta</taxon>
        <taxon>Magnoliopsida</taxon>
        <taxon>eudicotyledons</taxon>
        <taxon>Gunneridae</taxon>
        <taxon>Pentapetalae</taxon>
        <taxon>asterids</taxon>
        <taxon>lamiids</taxon>
        <taxon>Lamiales</taxon>
        <taxon>Orobanchaceae</taxon>
        <taxon>Rehmannieae</taxon>
        <taxon>Rehmannia</taxon>
    </lineage>
</organism>
<proteinExistence type="predicted"/>
<feature type="signal peptide" evidence="2">
    <location>
        <begin position="1"/>
        <end position="24"/>
    </location>
</feature>
<accession>A0ABR0U9X3</accession>
<evidence type="ECO:0000259" key="3">
    <source>
        <dbReference type="SMART" id="SM00768"/>
    </source>
</evidence>
<dbReference type="EMBL" id="JABTTQ020003255">
    <property type="protein sequence ID" value="KAK6119082.1"/>
    <property type="molecule type" value="Genomic_DNA"/>
</dbReference>
<dbReference type="InterPro" id="IPR044788">
    <property type="entry name" value="X8_dom_prot"/>
</dbReference>
<dbReference type="Gene3D" id="1.20.58.1040">
    <property type="match status" value="1"/>
</dbReference>
<name>A0ABR0U9X3_REHGL</name>
<dbReference type="PANTHER" id="PTHR31044:SF52">
    <property type="entry name" value="OS01G0631500 PROTEIN"/>
    <property type="match status" value="1"/>
</dbReference>
<reference evidence="4 5" key="1">
    <citation type="journal article" date="2021" name="Comput. Struct. Biotechnol. J.">
        <title>De novo genome assembly of the potent medicinal plant Rehmannia glutinosa using nanopore technology.</title>
        <authorList>
            <person name="Ma L."/>
            <person name="Dong C."/>
            <person name="Song C."/>
            <person name="Wang X."/>
            <person name="Zheng X."/>
            <person name="Niu Y."/>
            <person name="Chen S."/>
            <person name="Feng W."/>
        </authorList>
    </citation>
    <scope>NUCLEOTIDE SEQUENCE [LARGE SCALE GENOMIC DNA]</scope>
    <source>
        <strain evidence="4">DH-2019</strain>
    </source>
</reference>
<dbReference type="SMART" id="SM00768">
    <property type="entry name" value="X8"/>
    <property type="match status" value="1"/>
</dbReference>
<dbReference type="PANTHER" id="PTHR31044">
    <property type="entry name" value="BETA-1,3 GLUCANASE"/>
    <property type="match status" value="1"/>
</dbReference>
<feature type="domain" description="X8" evidence="3">
    <location>
        <begin position="36"/>
        <end position="110"/>
    </location>
</feature>
<evidence type="ECO:0000256" key="1">
    <source>
        <dbReference type="ARBA" id="ARBA00022729"/>
    </source>
</evidence>
<dbReference type="Pfam" id="PF07983">
    <property type="entry name" value="X8"/>
    <property type="match status" value="1"/>
</dbReference>
<gene>
    <name evidence="4" type="ORF">DH2020_047168</name>
</gene>
<keyword evidence="5" id="KW-1185">Reference proteome</keyword>
<feature type="chain" id="PRO_5046733497" description="X8 domain-containing protein" evidence="2">
    <location>
        <begin position="25"/>
        <end position="120"/>
    </location>
</feature>